<name>A0A7M7L0U8_VARDE</name>
<dbReference type="EnsemblMetazoa" id="XM_022816450">
    <property type="protein sequence ID" value="XP_022672185"/>
    <property type="gene ID" value="LOC111254957"/>
</dbReference>
<feature type="domain" description="DTW" evidence="7">
    <location>
        <begin position="30"/>
        <end position="219"/>
    </location>
</feature>
<evidence type="ECO:0000256" key="5">
    <source>
        <dbReference type="ARBA" id="ARBA00034489"/>
    </source>
</evidence>
<keyword evidence="3" id="KW-0949">S-adenosyl-L-methionine</keyword>
<sequence>MSQVSLFQVALWNKQSLGLIEPGECISHTKRDVCSRCKRPIQVCWCCHLPAKKISTSTRTIILQHPNEIKRNVRTAPMLEAALSNCLVLRGRHFSRHSLMREIYANESRTFVLYPSPDAMDIENLPREQAFNLIVIDGTWNQARSLYFANKELHSLTKVKISPMHASYYVVRTQPHAACLSTVESVALALSKLECQPQLEKTLIKPLVAMCGYQIDYGAQKRDSKEEQILSGTFKRKIPKKIENRIEQCKDFRGLLMR</sequence>
<evidence type="ECO:0000256" key="3">
    <source>
        <dbReference type="ARBA" id="ARBA00022691"/>
    </source>
</evidence>
<dbReference type="RefSeq" id="XP_022672185.1">
    <property type="nucleotide sequence ID" value="XM_022816450.1"/>
</dbReference>
<dbReference type="Pfam" id="PF03942">
    <property type="entry name" value="DTW"/>
    <property type="match status" value="1"/>
</dbReference>
<dbReference type="SMART" id="SM01144">
    <property type="entry name" value="DTW"/>
    <property type="match status" value="1"/>
</dbReference>
<keyword evidence="2" id="KW-0808">Transferase</keyword>
<dbReference type="AlphaFoldDB" id="A0A7M7L0U8"/>
<dbReference type="GO" id="GO:0016432">
    <property type="term" value="F:tRNA-uridine aminocarboxypropyltransferase activity"/>
    <property type="evidence" value="ECO:0007669"/>
    <property type="project" value="UniProtKB-EC"/>
</dbReference>
<evidence type="ECO:0000256" key="2">
    <source>
        <dbReference type="ARBA" id="ARBA00022679"/>
    </source>
</evidence>
<comment type="catalytic activity">
    <reaction evidence="6">
        <text>a uridine in tRNA + S-adenosyl-L-methionine = a 3-[(3S)-3-amino-3-carboxypropyl]uridine in tRNA + S-methyl-5'-thioadenosine + H(+)</text>
        <dbReference type="Rhea" id="RHEA:62432"/>
        <dbReference type="Rhea" id="RHEA-COMP:13339"/>
        <dbReference type="Rhea" id="RHEA-COMP:16092"/>
        <dbReference type="ChEBI" id="CHEBI:15378"/>
        <dbReference type="ChEBI" id="CHEBI:17509"/>
        <dbReference type="ChEBI" id="CHEBI:59789"/>
        <dbReference type="ChEBI" id="CHEBI:65315"/>
        <dbReference type="ChEBI" id="CHEBI:82930"/>
        <dbReference type="EC" id="2.5.1.25"/>
    </reaction>
</comment>
<evidence type="ECO:0000256" key="1">
    <source>
        <dbReference type="ARBA" id="ARBA00012386"/>
    </source>
</evidence>
<proteinExistence type="inferred from homology"/>
<evidence type="ECO:0000259" key="7">
    <source>
        <dbReference type="SMART" id="SM01144"/>
    </source>
</evidence>
<dbReference type="PANTHER" id="PTHR21392:SF0">
    <property type="entry name" value="TRNA-URIDINE AMINOCARBOXYPROPYLTRANSFERASE 2"/>
    <property type="match status" value="1"/>
</dbReference>
<dbReference type="GO" id="GO:0008033">
    <property type="term" value="P:tRNA processing"/>
    <property type="evidence" value="ECO:0007669"/>
    <property type="project" value="UniProtKB-KW"/>
</dbReference>
<evidence type="ECO:0000313" key="9">
    <source>
        <dbReference type="Proteomes" id="UP000594260"/>
    </source>
</evidence>
<dbReference type="EC" id="2.5.1.25" evidence="1"/>
<keyword evidence="4" id="KW-0819">tRNA processing</keyword>
<organism evidence="8 9">
    <name type="scientific">Varroa destructor</name>
    <name type="common">Honeybee mite</name>
    <dbReference type="NCBI Taxonomy" id="109461"/>
    <lineage>
        <taxon>Eukaryota</taxon>
        <taxon>Metazoa</taxon>
        <taxon>Ecdysozoa</taxon>
        <taxon>Arthropoda</taxon>
        <taxon>Chelicerata</taxon>
        <taxon>Arachnida</taxon>
        <taxon>Acari</taxon>
        <taxon>Parasitiformes</taxon>
        <taxon>Mesostigmata</taxon>
        <taxon>Gamasina</taxon>
        <taxon>Dermanyssoidea</taxon>
        <taxon>Varroidae</taxon>
        <taxon>Varroa</taxon>
    </lineage>
</organism>
<dbReference type="Proteomes" id="UP000594260">
    <property type="component" value="Unplaced"/>
</dbReference>
<reference evidence="8" key="1">
    <citation type="submission" date="2021-01" db="UniProtKB">
        <authorList>
            <consortium name="EnsemblMetazoa"/>
        </authorList>
    </citation>
    <scope>IDENTIFICATION</scope>
</reference>
<keyword evidence="9" id="KW-1185">Reference proteome</keyword>
<evidence type="ECO:0000313" key="8">
    <source>
        <dbReference type="EnsemblMetazoa" id="XP_022672185"/>
    </source>
</evidence>
<accession>A0A7M7L0U8</accession>
<evidence type="ECO:0000256" key="4">
    <source>
        <dbReference type="ARBA" id="ARBA00022694"/>
    </source>
</evidence>
<dbReference type="CTD" id="285605"/>
<dbReference type="GeneID" id="111254957"/>
<dbReference type="InterPro" id="IPR039262">
    <property type="entry name" value="DTWD2/TAPT"/>
</dbReference>
<dbReference type="InterPro" id="IPR005636">
    <property type="entry name" value="DTW"/>
</dbReference>
<evidence type="ECO:0000256" key="6">
    <source>
        <dbReference type="ARBA" id="ARBA00048718"/>
    </source>
</evidence>
<dbReference type="PANTHER" id="PTHR21392">
    <property type="entry name" value="TRNA-URIDINE AMINOCARBOXYPROPYLTRANSFERASE 2"/>
    <property type="match status" value="1"/>
</dbReference>
<comment type="similarity">
    <text evidence="5">Belongs to the TDD superfamily. DTWD2 family.</text>
</comment>
<protein>
    <recommendedName>
        <fullName evidence="1">tRNA-uridine aminocarboxypropyltransferase</fullName>
        <ecNumber evidence="1">2.5.1.25</ecNumber>
    </recommendedName>
</protein>